<evidence type="ECO:0000313" key="9">
    <source>
        <dbReference type="Proteomes" id="UP001176521"/>
    </source>
</evidence>
<dbReference type="InterPro" id="IPR044861">
    <property type="entry name" value="IPNS-like_FE2OG_OXY"/>
</dbReference>
<proteinExistence type="inferred from homology"/>
<dbReference type="InterPro" id="IPR027443">
    <property type="entry name" value="IPNS-like_sf"/>
</dbReference>
<dbReference type="Proteomes" id="UP001176521">
    <property type="component" value="Unassembled WGS sequence"/>
</dbReference>
<dbReference type="PANTHER" id="PTHR10209:SF885">
    <property type="entry name" value="2OG-FE(II) OXYGENASE FAMILY, PUTATIVE (AFU_ORTHOLOGUE AFUA_2G00750)-RELATED"/>
    <property type="match status" value="1"/>
</dbReference>
<dbReference type="Gene3D" id="2.60.120.330">
    <property type="entry name" value="B-lactam Antibiotic, Isopenicillin N Synthase, Chain"/>
    <property type="match status" value="1"/>
</dbReference>
<evidence type="ECO:0000256" key="4">
    <source>
        <dbReference type="ARBA" id="ARBA00023004"/>
    </source>
</evidence>
<reference evidence="8" key="1">
    <citation type="journal article" date="2023" name="PhytoFront">
        <title>Draft Genome Resources of Seven Strains of Tilletia horrida, Causal Agent of Kernel Smut of Rice.</title>
        <authorList>
            <person name="Khanal S."/>
            <person name="Antony Babu S."/>
            <person name="Zhou X.G."/>
        </authorList>
    </citation>
    <scope>NUCLEOTIDE SEQUENCE</scope>
    <source>
        <strain evidence="8">TX3</strain>
    </source>
</reference>
<dbReference type="EMBL" id="JAPDMQ010000095">
    <property type="protein sequence ID" value="KAK0535491.1"/>
    <property type="molecule type" value="Genomic_DNA"/>
</dbReference>
<evidence type="ECO:0000256" key="1">
    <source>
        <dbReference type="ARBA" id="ARBA00008056"/>
    </source>
</evidence>
<dbReference type="PROSITE" id="PS51471">
    <property type="entry name" value="FE2OG_OXY"/>
    <property type="match status" value="1"/>
</dbReference>
<gene>
    <name evidence="8" type="ORF">OC842_002310</name>
</gene>
<evidence type="ECO:0000259" key="7">
    <source>
        <dbReference type="PROSITE" id="PS51471"/>
    </source>
</evidence>
<dbReference type="PANTHER" id="PTHR10209">
    <property type="entry name" value="OXIDOREDUCTASE, 2OG-FE II OXYGENASE FAMILY PROTEIN"/>
    <property type="match status" value="1"/>
</dbReference>
<evidence type="ECO:0000256" key="2">
    <source>
        <dbReference type="ARBA" id="ARBA00022723"/>
    </source>
</evidence>
<comment type="similarity">
    <text evidence="1 5">Belongs to the iron/ascorbate-dependent oxidoreductase family.</text>
</comment>
<dbReference type="InterPro" id="IPR005123">
    <property type="entry name" value="Oxoglu/Fe-dep_dioxygenase_dom"/>
</dbReference>
<name>A0AAN6JLG5_9BASI</name>
<keyword evidence="2 5" id="KW-0479">Metal-binding</keyword>
<keyword evidence="3 5" id="KW-0560">Oxidoreductase</keyword>
<dbReference type="Pfam" id="PF03171">
    <property type="entry name" value="2OG-FeII_Oxy"/>
    <property type="match status" value="1"/>
</dbReference>
<dbReference type="GO" id="GO:0046872">
    <property type="term" value="F:metal ion binding"/>
    <property type="evidence" value="ECO:0007669"/>
    <property type="project" value="UniProtKB-KW"/>
</dbReference>
<protein>
    <recommendedName>
        <fullName evidence="7">Fe2OG dioxygenase domain-containing protein</fullName>
    </recommendedName>
</protein>
<accession>A0AAN6JLG5</accession>
<organism evidence="8 9">
    <name type="scientific">Tilletia horrida</name>
    <dbReference type="NCBI Taxonomy" id="155126"/>
    <lineage>
        <taxon>Eukaryota</taxon>
        <taxon>Fungi</taxon>
        <taxon>Dikarya</taxon>
        <taxon>Basidiomycota</taxon>
        <taxon>Ustilaginomycotina</taxon>
        <taxon>Exobasidiomycetes</taxon>
        <taxon>Tilletiales</taxon>
        <taxon>Tilletiaceae</taxon>
        <taxon>Tilletia</taxon>
    </lineage>
</organism>
<comment type="caution">
    <text evidence="8">The sequence shown here is derived from an EMBL/GenBank/DDBJ whole genome shotgun (WGS) entry which is preliminary data.</text>
</comment>
<dbReference type="GO" id="GO:0016491">
    <property type="term" value="F:oxidoreductase activity"/>
    <property type="evidence" value="ECO:0007669"/>
    <property type="project" value="UniProtKB-KW"/>
</dbReference>
<keyword evidence="9" id="KW-1185">Reference proteome</keyword>
<dbReference type="Pfam" id="PF14226">
    <property type="entry name" value="DIOX_N"/>
    <property type="match status" value="1"/>
</dbReference>
<evidence type="ECO:0000256" key="6">
    <source>
        <dbReference type="SAM" id="MobiDB-lite"/>
    </source>
</evidence>
<keyword evidence="4 5" id="KW-0408">Iron</keyword>
<feature type="domain" description="Fe2OG dioxygenase" evidence="7">
    <location>
        <begin position="221"/>
        <end position="333"/>
    </location>
</feature>
<sequence length="423" mass="46694">MTASTSQAGSVPTLDYALWAGPAATEATRAQFARELRDVSVLGIGFFVLVNSPFDQDGRRARLLDLNRRFFALPLAERLKVSMDNSKHFRGFSQFGDERTQGVQDLRDQLECGHDREPFPLAHLSQAQLAAQPYLNLHGPNQFLDDATLPGYRASTTEWFEIGREVNLQLTHALELALGVPENSLIQILQDTPADRIDQREAEAKFAGSQDPNVRYEGPLPYFRMKMIRYPRASIVDGIQKANAESTQGVGAHKDGGWITLLATDSVGGLQIQDFSGKWIDAPSTQEGIIVNFGQQIEKLSRGAIQAATHRVVLRGDAHALPDRYSIAWFSMPSLTAQVHALPLSALSPELVQAWRKSGRPDAPGEDEAQQAQRGRLVSDVPAGDLYGAEGEEFGLLAWRGITRSHPTVVRRWHTQIVPSQES</sequence>
<evidence type="ECO:0000256" key="3">
    <source>
        <dbReference type="ARBA" id="ARBA00023002"/>
    </source>
</evidence>
<evidence type="ECO:0000256" key="5">
    <source>
        <dbReference type="RuleBase" id="RU003682"/>
    </source>
</evidence>
<dbReference type="AlphaFoldDB" id="A0AAN6JLG5"/>
<feature type="region of interest" description="Disordered" evidence="6">
    <location>
        <begin position="357"/>
        <end position="376"/>
    </location>
</feature>
<evidence type="ECO:0000313" key="8">
    <source>
        <dbReference type="EMBL" id="KAK0535491.1"/>
    </source>
</evidence>
<dbReference type="InterPro" id="IPR026992">
    <property type="entry name" value="DIOX_N"/>
</dbReference>
<dbReference type="SUPFAM" id="SSF51197">
    <property type="entry name" value="Clavaminate synthase-like"/>
    <property type="match status" value="1"/>
</dbReference>